<dbReference type="PANTHER" id="PTHR11851:SF49">
    <property type="entry name" value="MITOCHONDRIAL-PROCESSING PEPTIDASE SUBUNIT ALPHA"/>
    <property type="match status" value="1"/>
</dbReference>
<dbReference type="InterPro" id="IPR011249">
    <property type="entry name" value="Metalloenz_LuxS/M16"/>
</dbReference>
<dbReference type="GO" id="GO:0006508">
    <property type="term" value="P:proteolysis"/>
    <property type="evidence" value="ECO:0007669"/>
    <property type="project" value="UniProtKB-KW"/>
</dbReference>
<evidence type="ECO:0000256" key="1">
    <source>
        <dbReference type="ARBA" id="ARBA00007261"/>
    </source>
</evidence>
<evidence type="ECO:0000259" key="4">
    <source>
        <dbReference type="Pfam" id="PF00675"/>
    </source>
</evidence>
<dbReference type="Pfam" id="PF05193">
    <property type="entry name" value="Peptidase_M16_C"/>
    <property type="match status" value="1"/>
</dbReference>
<dbReference type="AlphaFoldDB" id="A0A231HFK4"/>
<evidence type="ECO:0000259" key="5">
    <source>
        <dbReference type="Pfam" id="PF05193"/>
    </source>
</evidence>
<keyword evidence="6" id="KW-0378">Hydrolase</keyword>
<evidence type="ECO:0000313" key="7">
    <source>
        <dbReference type="Proteomes" id="UP000215506"/>
    </source>
</evidence>
<accession>A0A231HFK4</accession>
<evidence type="ECO:0000256" key="3">
    <source>
        <dbReference type="SAM" id="MobiDB-lite"/>
    </source>
</evidence>
<dbReference type="PROSITE" id="PS00143">
    <property type="entry name" value="INSULINASE"/>
    <property type="match status" value="1"/>
</dbReference>
<dbReference type="InterPro" id="IPR001431">
    <property type="entry name" value="Pept_M16_Zn_BS"/>
</dbReference>
<dbReference type="GO" id="GO:0004222">
    <property type="term" value="F:metalloendopeptidase activity"/>
    <property type="evidence" value="ECO:0007669"/>
    <property type="project" value="InterPro"/>
</dbReference>
<dbReference type="Pfam" id="PF00675">
    <property type="entry name" value="Peptidase_M16"/>
    <property type="match status" value="1"/>
</dbReference>
<organism evidence="6 7">
    <name type="scientific">Nocardia cerradoensis</name>
    <dbReference type="NCBI Taxonomy" id="85688"/>
    <lineage>
        <taxon>Bacteria</taxon>
        <taxon>Bacillati</taxon>
        <taxon>Actinomycetota</taxon>
        <taxon>Actinomycetes</taxon>
        <taxon>Mycobacteriales</taxon>
        <taxon>Nocardiaceae</taxon>
        <taxon>Nocardia</taxon>
    </lineage>
</organism>
<keyword evidence="7" id="KW-1185">Reference proteome</keyword>
<dbReference type="EMBL" id="NGAF01000001">
    <property type="protein sequence ID" value="OXR47662.1"/>
    <property type="molecule type" value="Genomic_DNA"/>
</dbReference>
<reference evidence="6 7" key="1">
    <citation type="submission" date="2017-07" db="EMBL/GenBank/DDBJ databases">
        <title>First draft Genome Sequence of Nocardia cerradoensis isolated from human infection.</title>
        <authorList>
            <person name="Carrasco G."/>
        </authorList>
    </citation>
    <scope>NUCLEOTIDE SEQUENCE [LARGE SCALE GENOMIC DNA]</scope>
    <source>
        <strain evidence="6 7">CNM20130759</strain>
    </source>
</reference>
<dbReference type="PANTHER" id="PTHR11851">
    <property type="entry name" value="METALLOPROTEASE"/>
    <property type="match status" value="1"/>
</dbReference>
<comment type="caution">
    <text evidence="6">The sequence shown here is derived from an EMBL/GenBank/DDBJ whole genome shotgun (WGS) entry which is preliminary data.</text>
</comment>
<proteinExistence type="inferred from homology"/>
<dbReference type="FunFam" id="3.30.830.10:FF:000008">
    <property type="entry name" value="Mitochondrial-processing peptidase subunit beta"/>
    <property type="match status" value="1"/>
</dbReference>
<sequence>MDVTKKKSSARAAKPSVSTRAPGSTARAPKTKQASRARTPAKTPSADAPLLALEQGGSSLVLAEDGSFSDTGVRRTVLPGGLRVVTEHVPGVRSASIGVWVGVGSRDEGPSVAGAAHFLEHLLFKATPTRTALDIAEAVDAVGGELNAFTAKEQTCYYAHVLDDDLPLAVDVVSDVVLNGLCRPIDVDVERQVVLEEISMRDDDPEDLVGDSFLTALFGDHPIGRPVIGTVDSIEQMTAAQLRGFHLRRYRPDRMVVAVAGNIEHEHTVELVHRAFADRLDPLREPAPRREGHFRKRTSPQLQWTYRDSEQAHLVFGVRAFGRHEGHKRWPLSVLNTVLGGGLSSRLFQKIREERGLAYSVYSSVDTFADTGAFSVYLGCQPENLAEVTTLAREVLEEVAANGITDAECARAKGSLRGGLVLGLEDSGSRMNRIGRSELSYGNHRSVSETLARIDAVTTAEVSAIARTLLARPYAASVAGPYRRARDLPGAVKRLVD</sequence>
<evidence type="ECO:0000313" key="6">
    <source>
        <dbReference type="EMBL" id="OXR47662.1"/>
    </source>
</evidence>
<protein>
    <submittedName>
        <fullName evidence="6">Putative zinc protease</fullName>
        <ecNumber evidence="6">3.4.24.-</ecNumber>
    </submittedName>
</protein>
<dbReference type="InterPro" id="IPR007863">
    <property type="entry name" value="Peptidase_M16_C"/>
</dbReference>
<evidence type="ECO:0000256" key="2">
    <source>
        <dbReference type="RuleBase" id="RU004447"/>
    </source>
</evidence>
<keyword evidence="6" id="KW-0645">Protease</keyword>
<dbReference type="Gene3D" id="3.30.830.10">
    <property type="entry name" value="Metalloenzyme, LuxS/M16 peptidase-like"/>
    <property type="match status" value="2"/>
</dbReference>
<gene>
    <name evidence="6" type="ORF">B7C42_00787</name>
</gene>
<dbReference type="SUPFAM" id="SSF63411">
    <property type="entry name" value="LuxS/MPP-like metallohydrolase"/>
    <property type="match status" value="2"/>
</dbReference>
<dbReference type="InterPro" id="IPR050361">
    <property type="entry name" value="MPP/UQCRC_Complex"/>
</dbReference>
<dbReference type="GO" id="GO:0046872">
    <property type="term" value="F:metal ion binding"/>
    <property type="evidence" value="ECO:0007669"/>
    <property type="project" value="InterPro"/>
</dbReference>
<dbReference type="InterPro" id="IPR011765">
    <property type="entry name" value="Pept_M16_N"/>
</dbReference>
<dbReference type="Proteomes" id="UP000215506">
    <property type="component" value="Unassembled WGS sequence"/>
</dbReference>
<feature type="region of interest" description="Disordered" evidence="3">
    <location>
        <begin position="1"/>
        <end position="49"/>
    </location>
</feature>
<name>A0A231HFK4_9NOCA</name>
<feature type="domain" description="Peptidase M16 N-terminal" evidence="4">
    <location>
        <begin position="83"/>
        <end position="230"/>
    </location>
</feature>
<dbReference type="EC" id="3.4.24.-" evidence="6"/>
<comment type="similarity">
    <text evidence="1 2">Belongs to the peptidase M16 family.</text>
</comment>
<feature type="domain" description="Peptidase M16 C-terminal" evidence="5">
    <location>
        <begin position="237"/>
        <end position="415"/>
    </location>
</feature>